<keyword evidence="5" id="KW-0560">Oxidoreductase</keyword>
<evidence type="ECO:0000256" key="1">
    <source>
        <dbReference type="ARBA" id="ARBA00001947"/>
    </source>
</evidence>
<organism evidence="9">
    <name type="scientific">Colletotrichum fructicola (strain Nara gc5)</name>
    <name type="common">Anthracnose fungus</name>
    <name type="synonym">Colletotrichum gloeosporioides (strain Nara gc5)</name>
    <dbReference type="NCBI Taxonomy" id="1213859"/>
    <lineage>
        <taxon>Eukaryota</taxon>
        <taxon>Fungi</taxon>
        <taxon>Dikarya</taxon>
        <taxon>Ascomycota</taxon>
        <taxon>Pezizomycotina</taxon>
        <taxon>Sordariomycetes</taxon>
        <taxon>Hypocreomycetidae</taxon>
        <taxon>Glomerellales</taxon>
        <taxon>Glomerellaceae</taxon>
        <taxon>Colletotrichum</taxon>
        <taxon>Colletotrichum gloeosporioides species complex</taxon>
    </lineage>
</organism>
<dbReference type="OrthoDB" id="256333at2759"/>
<dbReference type="CDD" id="cd08296">
    <property type="entry name" value="CAD_like"/>
    <property type="match status" value="1"/>
</dbReference>
<dbReference type="GO" id="GO:0004022">
    <property type="term" value="F:alcohol dehydrogenase (NAD+) activity"/>
    <property type="evidence" value="ECO:0007669"/>
    <property type="project" value="TreeGrafter"/>
</dbReference>
<dbReference type="Pfam" id="PF08240">
    <property type="entry name" value="ADH_N"/>
    <property type="match status" value="1"/>
</dbReference>
<dbReference type="PANTHER" id="PTHR42940">
    <property type="entry name" value="ALCOHOL DEHYDROGENASE 1-RELATED"/>
    <property type="match status" value="1"/>
</dbReference>
<keyword evidence="11" id="KW-1185">Reference proteome</keyword>
<gene>
    <name evidence="10" type="primary">patD-1</name>
    <name evidence="9" type="ORF">CGGC5_12249</name>
    <name evidence="10" type="ORF">CGGC5_v013460</name>
</gene>
<dbReference type="InParanoid" id="L2FL44"/>
<dbReference type="FunFam" id="3.40.50.720:FF:000039">
    <property type="entry name" value="Alcohol dehydrogenase AdhP"/>
    <property type="match status" value="1"/>
</dbReference>
<dbReference type="SUPFAM" id="SSF50129">
    <property type="entry name" value="GroES-like"/>
    <property type="match status" value="1"/>
</dbReference>
<reference evidence="10 11" key="3">
    <citation type="submission" date="2020-04" db="EMBL/GenBank/DDBJ databases">
        <title>Genome sequencing and assembly of multiple isolates from the Colletotrichum gloeosporioides species complex.</title>
        <authorList>
            <person name="Gan P."/>
            <person name="Shirasu K."/>
        </authorList>
    </citation>
    <scope>NUCLEOTIDE SEQUENCE [LARGE SCALE GENOMIC DNA]</scope>
    <source>
        <strain evidence="10 11">Nara gc5</strain>
    </source>
</reference>
<evidence type="ECO:0000313" key="11">
    <source>
        <dbReference type="Proteomes" id="UP000011096"/>
    </source>
</evidence>
<evidence type="ECO:0000256" key="2">
    <source>
        <dbReference type="ARBA" id="ARBA00008072"/>
    </source>
</evidence>
<sequence length="341" mass="35643">MSLPSSYKVAIAETPGSPLALKDIPMPVVGDKQVLVKVLACGVCHTDAVVAAGFFGNSFPRVPGHEIIGDVVKIGSAVIRVKPGDRVGGSWHGGHDGTCRECSRGLVQMCQNEEAHGVTLDGGFGEYVLMRSQAIVRVPADMDPAEAAPLMCAGLTSFNGIRKMGIEAGGLVAVQGLGGLGHLAIQYANRMGYKVVALSSGSSKKDFAEKLGAHHYVDTSAEDPVKALTALGGADLIVATAPHAKAISPLVNGLRSLGKLLVLAPVGNVEIDTTVLLRKGASVLSWPSGNITDAEETLEFSKVHGVKCLVERFPLEKVNQAMGHMLTGSVRFRSVLVVDHD</sequence>
<dbReference type="EMBL" id="ANPB02000008">
    <property type="protein sequence ID" value="KAF4477635.1"/>
    <property type="molecule type" value="Genomic_DNA"/>
</dbReference>
<dbReference type="InterPro" id="IPR002328">
    <property type="entry name" value="ADH_Zn_CS"/>
</dbReference>
<dbReference type="Gene3D" id="3.90.180.10">
    <property type="entry name" value="Medium-chain alcohol dehydrogenases, catalytic domain"/>
    <property type="match status" value="1"/>
</dbReference>
<evidence type="ECO:0000256" key="3">
    <source>
        <dbReference type="ARBA" id="ARBA00022723"/>
    </source>
</evidence>
<dbReference type="GO" id="GO:0008270">
    <property type="term" value="F:zinc ion binding"/>
    <property type="evidence" value="ECO:0007669"/>
    <property type="project" value="InterPro"/>
</dbReference>
<dbReference type="InterPro" id="IPR013154">
    <property type="entry name" value="ADH-like_N"/>
</dbReference>
<dbReference type="InterPro" id="IPR011032">
    <property type="entry name" value="GroES-like_sf"/>
</dbReference>
<reference evidence="10 11" key="2">
    <citation type="submission" date="2012-08" db="EMBL/GenBank/DDBJ databases">
        <authorList>
            <person name="Gan P.H.P."/>
            <person name="Ikeda K."/>
            <person name="Irieda H."/>
            <person name="Narusaka M."/>
            <person name="O'Connell R.J."/>
            <person name="Narusaka Y."/>
            <person name="Takano Y."/>
            <person name="Kubo Y."/>
            <person name="Shirasu K."/>
        </authorList>
    </citation>
    <scope>NUCLEOTIDE SEQUENCE [LARGE SCALE GENOMIC DNA]</scope>
    <source>
        <strain evidence="10 11">Nara gc5</strain>
    </source>
</reference>
<evidence type="ECO:0000313" key="10">
    <source>
        <dbReference type="EMBL" id="KAF4477635.1"/>
    </source>
</evidence>
<dbReference type="Pfam" id="PF00107">
    <property type="entry name" value="ADH_zinc_N"/>
    <property type="match status" value="1"/>
</dbReference>
<dbReference type="RefSeq" id="XP_031884905.1">
    <property type="nucleotide sequence ID" value="XM_032036197.1"/>
</dbReference>
<feature type="domain" description="Enoyl reductase (ER)" evidence="8">
    <location>
        <begin position="16"/>
        <end position="336"/>
    </location>
</feature>
<keyword evidence="6" id="KW-0520">NAD</keyword>
<keyword evidence="3 7" id="KW-0479">Metal-binding</keyword>
<dbReference type="Gene3D" id="3.40.50.720">
    <property type="entry name" value="NAD(P)-binding Rossmann-like Domain"/>
    <property type="match status" value="1"/>
</dbReference>
<dbReference type="PANTHER" id="PTHR42940:SF7">
    <property type="entry name" value="ALCOHOL DEHYDROGENASE-LIKE N-TERMINAL DOMAIN-CONTAINING PROTEIN"/>
    <property type="match status" value="1"/>
</dbReference>
<evidence type="ECO:0000256" key="4">
    <source>
        <dbReference type="ARBA" id="ARBA00022833"/>
    </source>
</evidence>
<dbReference type="HOGENOM" id="CLU_026673_20_1_1"/>
<dbReference type="InterPro" id="IPR020843">
    <property type="entry name" value="ER"/>
</dbReference>
<evidence type="ECO:0000259" key="8">
    <source>
        <dbReference type="SMART" id="SM00829"/>
    </source>
</evidence>
<protein>
    <submittedName>
        <fullName evidence="10">Alcohol dehydrogenase patD</fullName>
    </submittedName>
    <submittedName>
        <fullName evidence="9">Alcohol dehydrogenase, putative</fullName>
    </submittedName>
</protein>
<dbReference type="InterPro" id="IPR036291">
    <property type="entry name" value="NAD(P)-bd_dom_sf"/>
</dbReference>
<evidence type="ECO:0000256" key="6">
    <source>
        <dbReference type="ARBA" id="ARBA00023027"/>
    </source>
</evidence>
<dbReference type="PROSITE" id="PS00059">
    <property type="entry name" value="ADH_ZINC"/>
    <property type="match status" value="1"/>
</dbReference>
<dbReference type="AlphaFoldDB" id="L2FL44"/>
<dbReference type="InterPro" id="IPR013149">
    <property type="entry name" value="ADH-like_C"/>
</dbReference>
<dbReference type="SMART" id="SM00829">
    <property type="entry name" value="PKS_ER"/>
    <property type="match status" value="1"/>
</dbReference>
<evidence type="ECO:0000256" key="5">
    <source>
        <dbReference type="ARBA" id="ARBA00023002"/>
    </source>
</evidence>
<dbReference type="STRING" id="1213859.L2FL44"/>
<dbReference type="Proteomes" id="UP000011096">
    <property type="component" value="Unassembled WGS sequence"/>
</dbReference>
<dbReference type="GeneID" id="43620195"/>
<accession>L2FL44</accession>
<evidence type="ECO:0000256" key="7">
    <source>
        <dbReference type="RuleBase" id="RU361277"/>
    </source>
</evidence>
<proteinExistence type="inferred from homology"/>
<dbReference type="EMBL" id="KB021028">
    <property type="protein sequence ID" value="ELA26771.1"/>
    <property type="molecule type" value="Genomic_DNA"/>
</dbReference>
<comment type="similarity">
    <text evidence="2 7">Belongs to the zinc-containing alcohol dehydrogenase family.</text>
</comment>
<dbReference type="SUPFAM" id="SSF51735">
    <property type="entry name" value="NAD(P)-binding Rossmann-fold domains"/>
    <property type="match status" value="1"/>
</dbReference>
<comment type="cofactor">
    <cofactor evidence="1 7">
        <name>Zn(2+)</name>
        <dbReference type="ChEBI" id="CHEBI:29105"/>
    </cofactor>
</comment>
<name>L2FL44_COLFN</name>
<evidence type="ECO:0000313" key="9">
    <source>
        <dbReference type="EMBL" id="ELA26771.1"/>
    </source>
</evidence>
<reference evidence="9" key="1">
    <citation type="submission" date="2012-08" db="EMBL/GenBank/DDBJ databases">
        <title>Genome analysis of Colletotrichum orbiculare and Colletotrichum fructicola.</title>
        <authorList>
            <person name="Gan P.H.P."/>
            <person name="Ikeda K."/>
            <person name="Irieda H."/>
            <person name="Narusaka M."/>
            <person name="O'Connell R.J."/>
            <person name="Narusaka Y."/>
            <person name="Takano Y."/>
            <person name="Kubo Y."/>
            <person name="Shirasu K."/>
        </authorList>
    </citation>
    <scope>NUCLEOTIDE SEQUENCE</scope>
    <source>
        <strain evidence="9">Nara gc5</strain>
    </source>
</reference>
<dbReference type="GO" id="GO:0005737">
    <property type="term" value="C:cytoplasm"/>
    <property type="evidence" value="ECO:0007669"/>
    <property type="project" value="TreeGrafter"/>
</dbReference>
<keyword evidence="4 7" id="KW-0862">Zinc</keyword>